<sequence>MMKDVFRVRFWGVRGSLPVSGSEFEYYGGSTTCIEMQCGEHRLMFDAGSGIRAAGRALRADGVSDLNLFFTHCHYDHIIGLPYFGPLFDPLSSVTLWSGHMGGLMTTRDMMSQFMRPPWFPVELAICGANLRFRDFHARDVLHPYPDVTIRTGLLKHPGGAIGYRVEWKDKVVALITDTEHVPGILDPVVLELIRDADLFLYDATYTDEEMPAHAGYGHSSWQQAVRLAEAANAKQVAVMHHMPSRTDSELHVIDAALKKVFPGGFVARDELIVDL</sequence>
<dbReference type="SUPFAM" id="SSF56281">
    <property type="entry name" value="Metallo-hydrolase/oxidoreductase"/>
    <property type="match status" value="1"/>
</dbReference>
<proteinExistence type="predicted"/>
<organism evidence="2 3">
    <name type="scientific">Ferirhizobium litorale</name>
    <dbReference type="NCBI Taxonomy" id="2927786"/>
    <lineage>
        <taxon>Bacteria</taxon>
        <taxon>Pseudomonadati</taxon>
        <taxon>Pseudomonadota</taxon>
        <taxon>Alphaproteobacteria</taxon>
        <taxon>Hyphomicrobiales</taxon>
        <taxon>Rhizobiaceae</taxon>
        <taxon>Ferirhizobium</taxon>
    </lineage>
</organism>
<accession>A0AAE3U366</accession>
<dbReference type="RefSeq" id="WP_311785983.1">
    <property type="nucleotide sequence ID" value="NZ_JALDYY010000003.1"/>
</dbReference>
<dbReference type="Proteomes" id="UP001161580">
    <property type="component" value="Unassembled WGS sequence"/>
</dbReference>
<gene>
    <name evidence="2" type="ORF">MRS75_07855</name>
</gene>
<evidence type="ECO:0000259" key="1">
    <source>
        <dbReference type="Pfam" id="PF12706"/>
    </source>
</evidence>
<protein>
    <submittedName>
        <fullName evidence="2">MBL fold metallo-hydrolase</fullName>
    </submittedName>
</protein>
<comment type="caution">
    <text evidence="2">The sequence shown here is derived from an EMBL/GenBank/DDBJ whole genome shotgun (WGS) entry which is preliminary data.</text>
</comment>
<evidence type="ECO:0000313" key="2">
    <source>
        <dbReference type="EMBL" id="MDI7922003.1"/>
    </source>
</evidence>
<dbReference type="PANTHER" id="PTHR46018">
    <property type="entry name" value="ZINC PHOSPHODIESTERASE ELAC PROTEIN 1"/>
    <property type="match status" value="1"/>
</dbReference>
<dbReference type="Pfam" id="PF12706">
    <property type="entry name" value="Lactamase_B_2"/>
    <property type="match status" value="1"/>
</dbReference>
<dbReference type="AlphaFoldDB" id="A0AAE3U366"/>
<dbReference type="InterPro" id="IPR036866">
    <property type="entry name" value="RibonucZ/Hydroxyglut_hydro"/>
</dbReference>
<dbReference type="EMBL" id="JALDYZ010000003">
    <property type="protein sequence ID" value="MDI7922003.1"/>
    <property type="molecule type" value="Genomic_DNA"/>
</dbReference>
<evidence type="ECO:0000313" key="3">
    <source>
        <dbReference type="Proteomes" id="UP001161580"/>
    </source>
</evidence>
<dbReference type="GO" id="GO:0042781">
    <property type="term" value="F:3'-tRNA processing endoribonuclease activity"/>
    <property type="evidence" value="ECO:0007669"/>
    <property type="project" value="TreeGrafter"/>
</dbReference>
<dbReference type="InterPro" id="IPR001279">
    <property type="entry name" value="Metallo-B-lactamas"/>
</dbReference>
<dbReference type="PANTHER" id="PTHR46018:SF2">
    <property type="entry name" value="ZINC PHOSPHODIESTERASE ELAC PROTEIN 1"/>
    <property type="match status" value="1"/>
</dbReference>
<dbReference type="Gene3D" id="3.60.15.10">
    <property type="entry name" value="Ribonuclease Z/Hydroxyacylglutathione hydrolase-like"/>
    <property type="match status" value="1"/>
</dbReference>
<dbReference type="CDD" id="cd07715">
    <property type="entry name" value="TaR3-like_MBL-fold"/>
    <property type="match status" value="1"/>
</dbReference>
<feature type="domain" description="Metallo-beta-lactamase" evidence="1">
    <location>
        <begin position="41"/>
        <end position="242"/>
    </location>
</feature>
<name>A0AAE3U366_9HYPH</name>
<reference evidence="2" key="1">
    <citation type="submission" date="2022-03" db="EMBL/GenBank/DDBJ databases">
        <title>Fererhizobium litorale gen. nov., sp. nov., isolated from sandy sediments of the Sea of Japan seashore.</title>
        <authorList>
            <person name="Romanenko L."/>
            <person name="Kurilenko V."/>
            <person name="Otstavnykh N."/>
            <person name="Svetashev V."/>
            <person name="Tekutyeva L."/>
            <person name="Isaeva M."/>
            <person name="Mikhailov V."/>
        </authorList>
    </citation>
    <scope>NUCLEOTIDE SEQUENCE</scope>
    <source>
        <strain evidence="2">KMM 9576</strain>
    </source>
</reference>
<keyword evidence="3" id="KW-1185">Reference proteome</keyword>